<evidence type="ECO:0000313" key="4">
    <source>
        <dbReference type="EMBL" id="SFB34684.1"/>
    </source>
</evidence>
<dbReference type="RefSeq" id="WP_092874368.1">
    <property type="nucleotide sequence ID" value="NZ_FOJY01000023.1"/>
</dbReference>
<dbReference type="EMBL" id="FOJY01000023">
    <property type="protein sequence ID" value="SFB34684.1"/>
    <property type="molecule type" value="Genomic_DNA"/>
</dbReference>
<dbReference type="InterPro" id="IPR050109">
    <property type="entry name" value="HTH-type_TetR-like_transc_reg"/>
</dbReference>
<reference evidence="4 5" key="1">
    <citation type="submission" date="2016-10" db="EMBL/GenBank/DDBJ databases">
        <authorList>
            <person name="de Groot N.N."/>
        </authorList>
    </citation>
    <scope>NUCLEOTIDE SEQUENCE [LARGE SCALE GENOMIC DNA]</scope>
    <source>
        <strain evidence="4 5">DSM 5522</strain>
    </source>
</reference>
<dbReference type="GO" id="GO:0006355">
    <property type="term" value="P:regulation of DNA-templated transcription"/>
    <property type="evidence" value="ECO:0007669"/>
    <property type="project" value="UniProtKB-ARBA"/>
</dbReference>
<dbReference type="GO" id="GO:0003677">
    <property type="term" value="F:DNA binding"/>
    <property type="evidence" value="ECO:0007669"/>
    <property type="project" value="UniProtKB-UniRule"/>
</dbReference>
<evidence type="ECO:0000313" key="5">
    <source>
        <dbReference type="Proteomes" id="UP000198838"/>
    </source>
</evidence>
<keyword evidence="5" id="KW-1185">Reference proteome</keyword>
<dbReference type="SUPFAM" id="SSF46689">
    <property type="entry name" value="Homeodomain-like"/>
    <property type="match status" value="1"/>
</dbReference>
<accession>A0A1I1A9N1</accession>
<dbReference type="STRING" id="1120918.SAMN05216249_12322"/>
<dbReference type="OrthoDB" id="494991at2"/>
<dbReference type="Proteomes" id="UP000198838">
    <property type="component" value="Unassembled WGS sequence"/>
</dbReference>
<sequence>MRTIDTKTTENILKYASLEFMEKNFLGGNIRDIAKKCNVSSHTIYTRFGNKEGLFTALVKEKADEFLNLYNNLHNNADVHADYQLYQEEITDNEVKNKDYYYKANEATDKVLDFLLKNRDSFKLLFCKSEGTEYATYLDKITEIEEKNYMKLFDFSSKKISKSKQFFLHKLAQESSRDLYEIISNDMKKEEAKEFIELEKRFRMSGWKNLLKELKNV</sequence>
<dbReference type="InterPro" id="IPR001647">
    <property type="entry name" value="HTH_TetR"/>
</dbReference>
<dbReference type="InterPro" id="IPR009057">
    <property type="entry name" value="Homeodomain-like_sf"/>
</dbReference>
<feature type="domain" description="HTH tetR-type" evidence="3">
    <location>
        <begin position="6"/>
        <end position="66"/>
    </location>
</feature>
<evidence type="ECO:0000259" key="3">
    <source>
        <dbReference type="PROSITE" id="PS50977"/>
    </source>
</evidence>
<dbReference type="PANTHER" id="PTHR30328">
    <property type="entry name" value="TRANSCRIPTIONAL REPRESSOR"/>
    <property type="match status" value="1"/>
</dbReference>
<dbReference type="PANTHER" id="PTHR30328:SF54">
    <property type="entry name" value="HTH-TYPE TRANSCRIPTIONAL REPRESSOR SCO4008"/>
    <property type="match status" value="1"/>
</dbReference>
<dbReference type="Pfam" id="PF00440">
    <property type="entry name" value="TetR_N"/>
    <property type="match status" value="1"/>
</dbReference>
<proteinExistence type="predicted"/>
<evidence type="ECO:0000256" key="2">
    <source>
        <dbReference type="PROSITE-ProRule" id="PRU00335"/>
    </source>
</evidence>
<dbReference type="AlphaFoldDB" id="A0A1I1A9N1"/>
<protein>
    <submittedName>
        <fullName evidence="4">Regulatory protein, tetR family</fullName>
    </submittedName>
</protein>
<keyword evidence="1 2" id="KW-0238">DNA-binding</keyword>
<dbReference type="PROSITE" id="PS50977">
    <property type="entry name" value="HTH_TETR_2"/>
    <property type="match status" value="1"/>
</dbReference>
<name>A0A1I1A9N1_9FIRM</name>
<gene>
    <name evidence="4" type="ORF">SAMN05216249_12322</name>
</gene>
<feature type="DNA-binding region" description="H-T-H motif" evidence="2">
    <location>
        <begin position="29"/>
        <end position="48"/>
    </location>
</feature>
<dbReference type="Gene3D" id="1.10.357.10">
    <property type="entry name" value="Tetracycline Repressor, domain 2"/>
    <property type="match status" value="1"/>
</dbReference>
<evidence type="ECO:0000256" key="1">
    <source>
        <dbReference type="ARBA" id="ARBA00023125"/>
    </source>
</evidence>
<organism evidence="4 5">
    <name type="scientific">Acetitomaculum ruminis DSM 5522</name>
    <dbReference type="NCBI Taxonomy" id="1120918"/>
    <lineage>
        <taxon>Bacteria</taxon>
        <taxon>Bacillati</taxon>
        <taxon>Bacillota</taxon>
        <taxon>Clostridia</taxon>
        <taxon>Lachnospirales</taxon>
        <taxon>Lachnospiraceae</taxon>
        <taxon>Acetitomaculum</taxon>
    </lineage>
</organism>